<feature type="transmembrane region" description="Helical" evidence="7">
    <location>
        <begin position="63"/>
        <end position="87"/>
    </location>
</feature>
<dbReference type="AlphaFoldDB" id="A0ABD5PXT7"/>
<dbReference type="Proteomes" id="UP001595945">
    <property type="component" value="Unassembled WGS sequence"/>
</dbReference>
<feature type="domain" description="ABC transmembrane type-1" evidence="8">
    <location>
        <begin position="57"/>
        <end position="241"/>
    </location>
</feature>
<keyword evidence="10" id="KW-1185">Reference proteome</keyword>
<sequence length="251" mass="26025">MSYADRIPAAGLSLPVGALAVGVLAWWAAVVLLGIPSYLLPTPAAVADRLAARPGLYLRNGAVTLRTVLAGGAVGVLAGFGAAAVAVHSTVLRRALYPYLVTARVLPKIAVAPLLLVYLGTGAGTALSFVALITFFPTFVSSMAGLRETPEEYLDLLRSVETGPLRTFLFVRIPAALPAVFAGLKQSAALAAVGAVVAEWILTDEGLGYLILVGAENVQTDAVLAAVVVLFVEEMAVYGAVAAVERRVSWK</sequence>
<evidence type="ECO:0000256" key="7">
    <source>
        <dbReference type="RuleBase" id="RU363032"/>
    </source>
</evidence>
<name>A0ABD5PXT7_9EURY</name>
<dbReference type="SUPFAM" id="SSF161098">
    <property type="entry name" value="MetI-like"/>
    <property type="match status" value="1"/>
</dbReference>
<keyword evidence="4 7" id="KW-0812">Transmembrane</keyword>
<protein>
    <submittedName>
        <fullName evidence="9">ABC transporter permease</fullName>
    </submittedName>
</protein>
<organism evidence="9 10">
    <name type="scientific">Halorussus aquaticus</name>
    <dbReference type="NCBI Taxonomy" id="2953748"/>
    <lineage>
        <taxon>Archaea</taxon>
        <taxon>Methanobacteriati</taxon>
        <taxon>Methanobacteriota</taxon>
        <taxon>Stenosarchaea group</taxon>
        <taxon>Halobacteria</taxon>
        <taxon>Halobacteriales</taxon>
        <taxon>Haladaptataceae</taxon>
        <taxon>Halorussus</taxon>
    </lineage>
</organism>
<keyword evidence="5 7" id="KW-1133">Transmembrane helix</keyword>
<dbReference type="PANTHER" id="PTHR30151:SF0">
    <property type="entry name" value="ABC TRANSPORTER PERMEASE PROTEIN MJ0413-RELATED"/>
    <property type="match status" value="1"/>
</dbReference>
<dbReference type="RefSeq" id="WP_254267248.1">
    <property type="nucleotide sequence ID" value="NZ_CP100400.1"/>
</dbReference>
<dbReference type="InterPro" id="IPR000515">
    <property type="entry name" value="MetI-like"/>
</dbReference>
<evidence type="ECO:0000256" key="4">
    <source>
        <dbReference type="ARBA" id="ARBA00022692"/>
    </source>
</evidence>
<evidence type="ECO:0000259" key="8">
    <source>
        <dbReference type="PROSITE" id="PS50928"/>
    </source>
</evidence>
<comment type="similarity">
    <text evidence="7">Belongs to the binding-protein-dependent transport system permease family.</text>
</comment>
<gene>
    <name evidence="9" type="ORF">ACFO9K_03230</name>
</gene>
<evidence type="ECO:0000313" key="10">
    <source>
        <dbReference type="Proteomes" id="UP001595945"/>
    </source>
</evidence>
<evidence type="ECO:0000256" key="1">
    <source>
        <dbReference type="ARBA" id="ARBA00004651"/>
    </source>
</evidence>
<dbReference type="PROSITE" id="PS50928">
    <property type="entry name" value="ABC_TM1"/>
    <property type="match status" value="1"/>
</dbReference>
<dbReference type="GeneID" id="73045684"/>
<dbReference type="InterPro" id="IPR035906">
    <property type="entry name" value="MetI-like_sf"/>
</dbReference>
<keyword evidence="2 7" id="KW-0813">Transport</keyword>
<reference evidence="9 10" key="1">
    <citation type="journal article" date="2019" name="Int. J. Syst. Evol. Microbiol.">
        <title>The Global Catalogue of Microorganisms (GCM) 10K type strain sequencing project: providing services to taxonomists for standard genome sequencing and annotation.</title>
        <authorList>
            <consortium name="The Broad Institute Genomics Platform"/>
            <consortium name="The Broad Institute Genome Sequencing Center for Infectious Disease"/>
            <person name="Wu L."/>
            <person name="Ma J."/>
        </authorList>
    </citation>
    <scope>NUCLEOTIDE SEQUENCE [LARGE SCALE GENOMIC DNA]</scope>
    <source>
        <strain evidence="9 10">XZYJ18</strain>
    </source>
</reference>
<evidence type="ECO:0000313" key="9">
    <source>
        <dbReference type="EMBL" id="MFC4823269.1"/>
    </source>
</evidence>
<dbReference type="Gene3D" id="1.10.3720.10">
    <property type="entry name" value="MetI-like"/>
    <property type="match status" value="1"/>
</dbReference>
<evidence type="ECO:0000256" key="2">
    <source>
        <dbReference type="ARBA" id="ARBA00022448"/>
    </source>
</evidence>
<dbReference type="EMBL" id="JBHSHT010000001">
    <property type="protein sequence ID" value="MFC4823269.1"/>
    <property type="molecule type" value="Genomic_DNA"/>
</dbReference>
<evidence type="ECO:0000256" key="6">
    <source>
        <dbReference type="ARBA" id="ARBA00023136"/>
    </source>
</evidence>
<comment type="subcellular location">
    <subcellularLocation>
        <location evidence="1 7">Cell membrane</location>
        <topology evidence="1 7">Multi-pass membrane protein</topology>
    </subcellularLocation>
</comment>
<dbReference type="GO" id="GO:0005886">
    <property type="term" value="C:plasma membrane"/>
    <property type="evidence" value="ECO:0007669"/>
    <property type="project" value="UniProtKB-SubCell"/>
</dbReference>
<keyword evidence="6 7" id="KW-0472">Membrane</keyword>
<feature type="transmembrane region" description="Helical" evidence="7">
    <location>
        <begin position="222"/>
        <end position="244"/>
    </location>
</feature>
<accession>A0ABD5PXT7</accession>
<dbReference type="PANTHER" id="PTHR30151">
    <property type="entry name" value="ALKANE SULFONATE ABC TRANSPORTER-RELATED, MEMBRANE SUBUNIT"/>
    <property type="match status" value="1"/>
</dbReference>
<dbReference type="Pfam" id="PF00528">
    <property type="entry name" value="BPD_transp_1"/>
    <property type="match status" value="1"/>
</dbReference>
<evidence type="ECO:0000256" key="3">
    <source>
        <dbReference type="ARBA" id="ARBA00022475"/>
    </source>
</evidence>
<feature type="transmembrane region" description="Helical" evidence="7">
    <location>
        <begin position="12"/>
        <end position="35"/>
    </location>
</feature>
<keyword evidence="3" id="KW-1003">Cell membrane</keyword>
<proteinExistence type="inferred from homology"/>
<evidence type="ECO:0000256" key="5">
    <source>
        <dbReference type="ARBA" id="ARBA00022989"/>
    </source>
</evidence>
<comment type="caution">
    <text evidence="9">The sequence shown here is derived from an EMBL/GenBank/DDBJ whole genome shotgun (WGS) entry which is preliminary data.</text>
</comment>